<feature type="region of interest" description="Disordered" evidence="1">
    <location>
        <begin position="659"/>
        <end position="719"/>
    </location>
</feature>
<feature type="compositionally biased region" description="Basic residues" evidence="1">
    <location>
        <begin position="703"/>
        <end position="719"/>
    </location>
</feature>
<evidence type="ECO:0000256" key="1">
    <source>
        <dbReference type="SAM" id="MobiDB-lite"/>
    </source>
</evidence>
<feature type="region of interest" description="Disordered" evidence="1">
    <location>
        <begin position="579"/>
        <end position="618"/>
    </location>
</feature>
<reference evidence="2 3" key="1">
    <citation type="submission" date="2020-02" db="EMBL/GenBank/DDBJ databases">
        <authorList>
            <person name="Ferguson B K."/>
        </authorList>
    </citation>
    <scope>NUCLEOTIDE SEQUENCE [LARGE SCALE GENOMIC DNA]</scope>
</reference>
<dbReference type="EMBL" id="CADCXV010001169">
    <property type="protein sequence ID" value="CAB0042207.1"/>
    <property type="molecule type" value="Genomic_DNA"/>
</dbReference>
<keyword evidence="3" id="KW-1185">Reference proteome</keyword>
<protein>
    <submittedName>
        <fullName evidence="2">Uncharacterized protein</fullName>
    </submittedName>
</protein>
<dbReference type="Proteomes" id="UP000479190">
    <property type="component" value="Unassembled WGS sequence"/>
</dbReference>
<organism evidence="2 3">
    <name type="scientific">Trichogramma brassicae</name>
    <dbReference type="NCBI Taxonomy" id="86971"/>
    <lineage>
        <taxon>Eukaryota</taxon>
        <taxon>Metazoa</taxon>
        <taxon>Ecdysozoa</taxon>
        <taxon>Arthropoda</taxon>
        <taxon>Hexapoda</taxon>
        <taxon>Insecta</taxon>
        <taxon>Pterygota</taxon>
        <taxon>Neoptera</taxon>
        <taxon>Endopterygota</taxon>
        <taxon>Hymenoptera</taxon>
        <taxon>Apocrita</taxon>
        <taxon>Proctotrupomorpha</taxon>
        <taxon>Chalcidoidea</taxon>
        <taxon>Trichogrammatidae</taxon>
        <taxon>Trichogramma</taxon>
    </lineage>
</organism>
<dbReference type="AlphaFoldDB" id="A0A6H5J3Z7"/>
<evidence type="ECO:0000313" key="3">
    <source>
        <dbReference type="Proteomes" id="UP000479190"/>
    </source>
</evidence>
<accession>A0A6H5J3Z7</accession>
<sequence>MQDSLLQLHTHSGGASHTHAPTRSTTANASIETNAGIRRCQVNSKSNELYLIANKNICRQIPTYERAQIVHLPQKLCRNSGLSHLALSICSHSSVSPYLSTLLIKGRTLAIETKSFATCTRVSIFLKNINWTRTNITRAKLSAVSLRTSEELENAFKLFAKILRESIDKATITENSPDMHRRTSTIIVRKIIEKKNSQGMAKKPKYHNKSELKQNKSAHITFTLRRETCPQVFLYDSPIPVSDQVKYLGLHLDRCLTWRAQIWSKRKQLGIKLRSLYQLIGRNSALSLDHKVLLYKAILKADLDVRFSALGQSGKLKYSSDRAFSDQGSSMFGGRTWYVPNEVIRGNLRIPTTREGINECRKKHGCSLFIITVCINLIAYAAVCSRICKSKFIMESSCKRVRSNPEKKKISCEKAPRSFQGVPRCRADRPKREPSQASHRCFVRCPHELQSLGPVQSSGHPCFQEHHLNSPSKIGPLLHQHLLQPRGTRLDLPTVLNSVIVEHSNASPSVGPCQDHRFISDSDSDDERYLRFRAERPDTERSLSERLRSIVVVPPGSGLIRHEELACQRHPTRPELCVPPVRAPRAESPGLRQPIPRKPRGRSLSPYLRENSPVPPHLHRSIKIRLNAPVTARIRPRVRTPPRSPILPAKRHFGLAFISKSSPPRHSALSRLGPPVTAQPPLKVLTPPTSPAKPTTASTRRKEQNHRRTLARRKLREAE</sequence>
<evidence type="ECO:0000313" key="2">
    <source>
        <dbReference type="EMBL" id="CAB0042207.1"/>
    </source>
</evidence>
<proteinExistence type="predicted"/>
<name>A0A6H5J3Z7_9HYME</name>
<feature type="region of interest" description="Disordered" evidence="1">
    <location>
        <begin position="1"/>
        <end position="28"/>
    </location>
</feature>
<gene>
    <name evidence="2" type="ORF">TBRA_LOCUS13839</name>
</gene>